<sequence>MVSLNILVEIGHPAHVHFFKNPIKLWQQQGHSVHVVTRDKEFTHELLKEFHIPYTSLSKQQSHIMLQAIELVIRWTKTFLFIKKQRIDVAISISGITSAFPAHFAGIVAITDSDTEDAVLSNAIAFRFSDVVLTPASCFTHIEVPNRITYNAFHELAYLHPAWFAPDKTALRYFDVQEGERYVVIRLVRWKAVHDIHEKGISEHHLEQLLSMLSERGCRVLISTERQLSRQFSPYVVTKHVSNMFDLLAFSSGYIGESPTMAMEAGILGKPSVFISSRASHLGYTAEMEERYGLLHAFQSFETARSFLEDQFFSERLQNAIAKGQEQLQKETVDLSAWVADFTVDYTMKHQARRA</sequence>
<reference evidence="1 2" key="1">
    <citation type="submission" date="2017-10" db="EMBL/GenBank/DDBJ databases">
        <title>Novel microbial diversity and functional potential in the marine mammal oral microbiome.</title>
        <authorList>
            <person name="Dudek N.K."/>
            <person name="Sun C.L."/>
            <person name="Burstein D."/>
            <person name="Kantor R.S."/>
            <person name="Aliaga Goltsman D.S."/>
            <person name="Bik E.M."/>
            <person name="Thomas B.C."/>
            <person name="Banfield J.F."/>
            <person name="Relman D.A."/>
        </authorList>
    </citation>
    <scope>NUCLEOTIDE SEQUENCE [LARGE SCALE GENOMIC DNA]</scope>
    <source>
        <strain evidence="1">DOLJORAL78_47_16</strain>
    </source>
</reference>
<proteinExistence type="predicted"/>
<dbReference type="PIRSF" id="PIRSF005357">
    <property type="entry name" value="UCP005357"/>
    <property type="match status" value="1"/>
</dbReference>
<dbReference type="PANTHER" id="PTHR39662:SF1">
    <property type="entry name" value="DUF354 DOMAIN-CONTAINING PROTEIN"/>
    <property type="match status" value="1"/>
</dbReference>
<dbReference type="EMBL" id="PDSK01000159">
    <property type="protein sequence ID" value="PIE31261.1"/>
    <property type="molecule type" value="Genomic_DNA"/>
</dbReference>
<dbReference type="PANTHER" id="PTHR39662">
    <property type="entry name" value="DUF354 DOMAIN-CONTAINING PROTEIN-RELATED"/>
    <property type="match status" value="1"/>
</dbReference>
<organism evidence="1 2">
    <name type="scientific">candidate division KSB3 bacterium</name>
    <dbReference type="NCBI Taxonomy" id="2044937"/>
    <lineage>
        <taxon>Bacteria</taxon>
        <taxon>candidate division KSB3</taxon>
    </lineage>
</organism>
<protein>
    <recommendedName>
        <fullName evidence="3">DUF354 domain-containing protein</fullName>
    </recommendedName>
</protein>
<dbReference type="Proteomes" id="UP000230821">
    <property type="component" value="Unassembled WGS sequence"/>
</dbReference>
<evidence type="ECO:0000313" key="2">
    <source>
        <dbReference type="Proteomes" id="UP000230821"/>
    </source>
</evidence>
<evidence type="ECO:0008006" key="3">
    <source>
        <dbReference type="Google" id="ProtNLM"/>
    </source>
</evidence>
<dbReference type="InterPro" id="IPR007152">
    <property type="entry name" value="DUF354"/>
</dbReference>
<comment type="caution">
    <text evidence="1">The sequence shown here is derived from an EMBL/GenBank/DDBJ whole genome shotgun (WGS) entry which is preliminary data.</text>
</comment>
<dbReference type="Pfam" id="PF04007">
    <property type="entry name" value="DUF354"/>
    <property type="match status" value="1"/>
</dbReference>
<dbReference type="SUPFAM" id="SSF53756">
    <property type="entry name" value="UDP-Glycosyltransferase/glycogen phosphorylase"/>
    <property type="match status" value="1"/>
</dbReference>
<accession>A0A2G6K6F5</accession>
<evidence type="ECO:0000313" key="1">
    <source>
        <dbReference type="EMBL" id="PIE31261.1"/>
    </source>
</evidence>
<name>A0A2G6K6F5_9BACT</name>
<dbReference type="AlphaFoldDB" id="A0A2G6K6F5"/>
<gene>
    <name evidence="1" type="ORF">CSA56_18880</name>
</gene>